<comment type="caution">
    <text evidence="2">The sequence shown here is derived from an EMBL/GenBank/DDBJ whole genome shotgun (WGS) entry which is preliminary data.</text>
</comment>
<reference evidence="2" key="2">
    <citation type="submission" date="2020-11" db="EMBL/GenBank/DDBJ databases">
        <authorList>
            <consortium name="DOE Joint Genome Institute"/>
            <person name="Kuo A."/>
            <person name="Miyauchi S."/>
            <person name="Kiss E."/>
            <person name="Drula E."/>
            <person name="Kohler A."/>
            <person name="Sanchez-Garcia M."/>
            <person name="Andreopoulos B."/>
            <person name="Barry K.W."/>
            <person name="Bonito G."/>
            <person name="Buee M."/>
            <person name="Carver A."/>
            <person name="Chen C."/>
            <person name="Cichocki N."/>
            <person name="Clum A."/>
            <person name="Culley D."/>
            <person name="Crous P.W."/>
            <person name="Fauchery L."/>
            <person name="Girlanda M."/>
            <person name="Hayes R."/>
            <person name="Keri Z."/>
            <person name="Labutti K."/>
            <person name="Lipzen A."/>
            <person name="Lombard V."/>
            <person name="Magnuson J."/>
            <person name="Maillard F."/>
            <person name="Morin E."/>
            <person name="Murat C."/>
            <person name="Nolan M."/>
            <person name="Ohm R."/>
            <person name="Pangilinan J."/>
            <person name="Pereira M."/>
            <person name="Perotto S."/>
            <person name="Peter M."/>
            <person name="Riley R."/>
            <person name="Sitrit Y."/>
            <person name="Stielow B."/>
            <person name="Szollosi G."/>
            <person name="Zifcakova L."/>
            <person name="Stursova M."/>
            <person name="Spatafora J.W."/>
            <person name="Tedersoo L."/>
            <person name="Vaario L.-M."/>
            <person name="Yamada A."/>
            <person name="Yan M."/>
            <person name="Wang P."/>
            <person name="Xu J."/>
            <person name="Bruns T."/>
            <person name="Baldrian P."/>
            <person name="Vilgalys R."/>
            <person name="Henrissat B."/>
            <person name="Grigoriev I.V."/>
            <person name="Hibbett D."/>
            <person name="Nagy L.G."/>
            <person name="Martin F.M."/>
        </authorList>
    </citation>
    <scope>NUCLEOTIDE SEQUENCE</scope>
    <source>
        <strain evidence="2">UH-Tt-Lm1</strain>
    </source>
</reference>
<sequence length="279" mass="31789">MSSRKRKHGPPTSSNAGDIDNSHLHIQAYEADIRGNRDSARSLEASGPHIGDALIKCSTADKSEIWLDRWYPHNPNIWFVACVPIPSRPTALERPPLTWMAIRYDARLILDPDLPPARLKERRLSSPSGWSDIPSDAEDTFFFSQEEAEDYRRDKRRRLMESAHEERLRALAQLEPDEPQETCWASDEEPDKVQKELMQRTAQHIQSSPNPAQLEMRILANHGADDRFAFLRGRWSRYWEATTDQTRTELLKRDEPAGLGGLAGYGSDNESDADNSEQG</sequence>
<dbReference type="EMBL" id="WIUZ02000004">
    <property type="protein sequence ID" value="KAF9788382.1"/>
    <property type="molecule type" value="Genomic_DNA"/>
</dbReference>
<proteinExistence type="predicted"/>
<name>A0A9P6HK05_9AGAM</name>
<evidence type="ECO:0000313" key="3">
    <source>
        <dbReference type="Proteomes" id="UP000736335"/>
    </source>
</evidence>
<dbReference type="Proteomes" id="UP000736335">
    <property type="component" value="Unassembled WGS sequence"/>
</dbReference>
<dbReference type="OrthoDB" id="2552978at2759"/>
<dbReference type="AlphaFoldDB" id="A0A9P6HK05"/>
<keyword evidence="3" id="KW-1185">Reference proteome</keyword>
<feature type="region of interest" description="Disordered" evidence="1">
    <location>
        <begin position="1"/>
        <end position="21"/>
    </location>
</feature>
<protein>
    <submittedName>
        <fullName evidence="2">Uncharacterized protein</fullName>
    </submittedName>
</protein>
<evidence type="ECO:0000256" key="1">
    <source>
        <dbReference type="SAM" id="MobiDB-lite"/>
    </source>
</evidence>
<organism evidence="2 3">
    <name type="scientific">Thelephora terrestris</name>
    <dbReference type="NCBI Taxonomy" id="56493"/>
    <lineage>
        <taxon>Eukaryota</taxon>
        <taxon>Fungi</taxon>
        <taxon>Dikarya</taxon>
        <taxon>Basidiomycota</taxon>
        <taxon>Agaricomycotina</taxon>
        <taxon>Agaricomycetes</taxon>
        <taxon>Thelephorales</taxon>
        <taxon>Thelephoraceae</taxon>
        <taxon>Thelephora</taxon>
    </lineage>
</organism>
<evidence type="ECO:0000313" key="2">
    <source>
        <dbReference type="EMBL" id="KAF9788382.1"/>
    </source>
</evidence>
<gene>
    <name evidence="2" type="ORF">BJ322DRAFT_1106379</name>
</gene>
<accession>A0A9P6HK05</accession>
<feature type="compositionally biased region" description="Acidic residues" evidence="1">
    <location>
        <begin position="269"/>
        <end position="279"/>
    </location>
</feature>
<reference evidence="2" key="1">
    <citation type="journal article" date="2020" name="Nat. Commun.">
        <title>Large-scale genome sequencing of mycorrhizal fungi provides insights into the early evolution of symbiotic traits.</title>
        <authorList>
            <person name="Miyauchi S."/>
            <person name="Kiss E."/>
            <person name="Kuo A."/>
            <person name="Drula E."/>
            <person name="Kohler A."/>
            <person name="Sanchez-Garcia M."/>
            <person name="Morin E."/>
            <person name="Andreopoulos B."/>
            <person name="Barry K.W."/>
            <person name="Bonito G."/>
            <person name="Buee M."/>
            <person name="Carver A."/>
            <person name="Chen C."/>
            <person name="Cichocki N."/>
            <person name="Clum A."/>
            <person name="Culley D."/>
            <person name="Crous P.W."/>
            <person name="Fauchery L."/>
            <person name="Girlanda M."/>
            <person name="Hayes R.D."/>
            <person name="Keri Z."/>
            <person name="LaButti K."/>
            <person name="Lipzen A."/>
            <person name="Lombard V."/>
            <person name="Magnuson J."/>
            <person name="Maillard F."/>
            <person name="Murat C."/>
            <person name="Nolan M."/>
            <person name="Ohm R.A."/>
            <person name="Pangilinan J."/>
            <person name="Pereira M.F."/>
            <person name="Perotto S."/>
            <person name="Peter M."/>
            <person name="Pfister S."/>
            <person name="Riley R."/>
            <person name="Sitrit Y."/>
            <person name="Stielow J.B."/>
            <person name="Szollosi G."/>
            <person name="Zifcakova L."/>
            <person name="Stursova M."/>
            <person name="Spatafora J.W."/>
            <person name="Tedersoo L."/>
            <person name="Vaario L.M."/>
            <person name="Yamada A."/>
            <person name="Yan M."/>
            <person name="Wang P."/>
            <person name="Xu J."/>
            <person name="Bruns T."/>
            <person name="Baldrian P."/>
            <person name="Vilgalys R."/>
            <person name="Dunand C."/>
            <person name="Henrissat B."/>
            <person name="Grigoriev I.V."/>
            <person name="Hibbett D."/>
            <person name="Nagy L.G."/>
            <person name="Martin F.M."/>
        </authorList>
    </citation>
    <scope>NUCLEOTIDE SEQUENCE</scope>
    <source>
        <strain evidence="2">UH-Tt-Lm1</strain>
    </source>
</reference>
<feature type="region of interest" description="Disordered" evidence="1">
    <location>
        <begin position="249"/>
        <end position="279"/>
    </location>
</feature>